<dbReference type="EMBL" id="LVHI01000012">
    <property type="protein sequence ID" value="OAK54835.1"/>
    <property type="molecule type" value="Genomic_DNA"/>
</dbReference>
<evidence type="ECO:0000256" key="3">
    <source>
        <dbReference type="SAM" id="MobiDB-lite"/>
    </source>
</evidence>
<name>A0A177YH84_9NOCA</name>
<evidence type="ECO:0000256" key="1">
    <source>
        <dbReference type="ARBA" id="ARBA00023125"/>
    </source>
</evidence>
<feature type="region of interest" description="Disordered" evidence="3">
    <location>
        <begin position="117"/>
        <end position="147"/>
    </location>
</feature>
<dbReference type="Proteomes" id="UP000077519">
    <property type="component" value="Unassembled WGS sequence"/>
</dbReference>
<dbReference type="AlphaFoldDB" id="A0A177YH84"/>
<feature type="coiled-coil region" evidence="2">
    <location>
        <begin position="76"/>
        <end position="103"/>
    </location>
</feature>
<dbReference type="RefSeq" id="WP_068425793.1">
    <property type="nucleotide sequence ID" value="NZ_LVHI01000012.1"/>
</dbReference>
<organism evidence="5 6">
    <name type="scientific">Rhodococcoides kyotonense</name>
    <dbReference type="NCBI Taxonomy" id="398843"/>
    <lineage>
        <taxon>Bacteria</taxon>
        <taxon>Bacillati</taxon>
        <taxon>Actinomycetota</taxon>
        <taxon>Actinomycetes</taxon>
        <taxon>Mycobacteriales</taxon>
        <taxon>Nocardiaceae</taxon>
        <taxon>Rhodococcoides</taxon>
    </lineage>
</organism>
<dbReference type="GO" id="GO:0003677">
    <property type="term" value="F:DNA binding"/>
    <property type="evidence" value="ECO:0007669"/>
    <property type="project" value="UniProtKB-KW"/>
</dbReference>
<dbReference type="InterPro" id="IPR009061">
    <property type="entry name" value="DNA-bd_dom_put_sf"/>
</dbReference>
<accession>A0A177YH84</accession>
<dbReference type="CDD" id="cd01109">
    <property type="entry name" value="HTH_YyaN"/>
    <property type="match status" value="1"/>
</dbReference>
<dbReference type="PANTHER" id="PTHR30204:SF98">
    <property type="entry name" value="HTH-TYPE TRANSCRIPTIONAL REGULATOR ADHR"/>
    <property type="match status" value="1"/>
</dbReference>
<dbReference type="GO" id="GO:0003700">
    <property type="term" value="F:DNA-binding transcription factor activity"/>
    <property type="evidence" value="ECO:0007669"/>
    <property type="project" value="InterPro"/>
</dbReference>
<dbReference type="Gene3D" id="1.10.1660.10">
    <property type="match status" value="1"/>
</dbReference>
<comment type="caution">
    <text evidence="5">The sequence shown here is derived from an EMBL/GenBank/DDBJ whole genome shotgun (WGS) entry which is preliminary data.</text>
</comment>
<evidence type="ECO:0000259" key="4">
    <source>
        <dbReference type="PROSITE" id="PS50937"/>
    </source>
</evidence>
<keyword evidence="1" id="KW-0238">DNA-binding</keyword>
<dbReference type="InterPro" id="IPR047057">
    <property type="entry name" value="MerR_fam"/>
</dbReference>
<evidence type="ECO:0000313" key="6">
    <source>
        <dbReference type="Proteomes" id="UP000077519"/>
    </source>
</evidence>
<feature type="compositionally biased region" description="Basic and acidic residues" evidence="3">
    <location>
        <begin position="132"/>
        <end position="147"/>
    </location>
</feature>
<dbReference type="Pfam" id="PF13411">
    <property type="entry name" value="MerR_1"/>
    <property type="match status" value="1"/>
</dbReference>
<keyword evidence="2" id="KW-0175">Coiled coil</keyword>
<keyword evidence="6" id="KW-1185">Reference proteome</keyword>
<protein>
    <submittedName>
        <fullName evidence="5">MerR family transcriptional regulator</fullName>
    </submittedName>
</protein>
<dbReference type="SMART" id="SM00422">
    <property type="entry name" value="HTH_MERR"/>
    <property type="match status" value="1"/>
</dbReference>
<proteinExistence type="predicted"/>
<evidence type="ECO:0000256" key="2">
    <source>
        <dbReference type="SAM" id="Coils"/>
    </source>
</evidence>
<dbReference type="PANTHER" id="PTHR30204">
    <property type="entry name" value="REDOX-CYCLING DRUG-SENSING TRANSCRIPTIONAL ACTIVATOR SOXR"/>
    <property type="match status" value="1"/>
</dbReference>
<dbReference type="SUPFAM" id="SSF46955">
    <property type="entry name" value="Putative DNA-binding domain"/>
    <property type="match status" value="1"/>
</dbReference>
<gene>
    <name evidence="5" type="ORF">A3K89_05850</name>
</gene>
<dbReference type="InterPro" id="IPR000551">
    <property type="entry name" value="MerR-type_HTH_dom"/>
</dbReference>
<sequence length="147" mass="16561">MTTSGLSVHALRHFEREGLLLRPIKRAGSKHRMYDASDINWLLLINRFRESGMPVATIRQFAELVRSGPGNEADRLQILRAHEAAIEQKIATLRENLDVIRTKVAIYADHVNHGTAVGVWSPRPSSQQEDDERSRGEAHDGSKEEEA</sequence>
<dbReference type="PROSITE" id="PS50937">
    <property type="entry name" value="HTH_MERR_2"/>
    <property type="match status" value="1"/>
</dbReference>
<evidence type="ECO:0000313" key="5">
    <source>
        <dbReference type="EMBL" id="OAK54835.1"/>
    </source>
</evidence>
<reference evidence="5 6" key="1">
    <citation type="submission" date="2016-03" db="EMBL/GenBank/DDBJ databases">
        <title>Genome sequence of Rhodococcus kyotonensis KB10.</title>
        <authorList>
            <person name="Jeong H."/>
            <person name="Hong C.E."/>
            <person name="Jo S.H."/>
            <person name="Park J.M."/>
        </authorList>
    </citation>
    <scope>NUCLEOTIDE SEQUENCE [LARGE SCALE GENOMIC DNA]</scope>
    <source>
        <strain evidence="5 6">KB10</strain>
    </source>
</reference>
<feature type="domain" description="HTH merR-type" evidence="4">
    <location>
        <begin position="1"/>
        <end position="64"/>
    </location>
</feature>